<keyword evidence="5" id="KW-1185">Reference proteome</keyword>
<dbReference type="AlphaFoldDB" id="A0AAV7GLE8"/>
<dbReference type="Gene3D" id="2.30.30.490">
    <property type="match status" value="1"/>
</dbReference>
<feature type="repeat" description="TPR" evidence="3">
    <location>
        <begin position="301"/>
        <end position="334"/>
    </location>
</feature>
<comment type="caution">
    <text evidence="4">The sequence shown here is derived from an EMBL/GenBank/DDBJ whole genome shotgun (WGS) entry which is preliminary data.</text>
</comment>
<dbReference type="InterPro" id="IPR027417">
    <property type="entry name" value="P-loop_NTPase"/>
</dbReference>
<keyword evidence="1" id="KW-0677">Repeat</keyword>
<organism evidence="4 5">
    <name type="scientific">Dendrobium chrysotoxum</name>
    <name type="common">Orchid</name>
    <dbReference type="NCBI Taxonomy" id="161865"/>
    <lineage>
        <taxon>Eukaryota</taxon>
        <taxon>Viridiplantae</taxon>
        <taxon>Streptophyta</taxon>
        <taxon>Embryophyta</taxon>
        <taxon>Tracheophyta</taxon>
        <taxon>Spermatophyta</taxon>
        <taxon>Magnoliopsida</taxon>
        <taxon>Liliopsida</taxon>
        <taxon>Asparagales</taxon>
        <taxon>Orchidaceae</taxon>
        <taxon>Epidendroideae</taxon>
        <taxon>Malaxideae</taxon>
        <taxon>Dendrobiinae</taxon>
        <taxon>Dendrobium</taxon>
    </lineage>
</organism>
<evidence type="ECO:0000313" key="4">
    <source>
        <dbReference type="EMBL" id="KAH0456981.1"/>
    </source>
</evidence>
<accession>A0AAV7GLE8</accession>
<dbReference type="Pfam" id="PF07719">
    <property type="entry name" value="TPR_2"/>
    <property type="match status" value="1"/>
</dbReference>
<dbReference type="InterPro" id="IPR019734">
    <property type="entry name" value="TPR_rpt"/>
</dbReference>
<evidence type="ECO:0000256" key="3">
    <source>
        <dbReference type="PROSITE-ProRule" id="PRU00339"/>
    </source>
</evidence>
<dbReference type="SUPFAM" id="SSF52540">
    <property type="entry name" value="P-loop containing nucleoside triphosphate hydrolases"/>
    <property type="match status" value="1"/>
</dbReference>
<reference evidence="4 5" key="1">
    <citation type="journal article" date="2021" name="Hortic Res">
        <title>Chromosome-scale assembly of the Dendrobium chrysotoxum genome enhances the understanding of orchid evolution.</title>
        <authorList>
            <person name="Zhang Y."/>
            <person name="Zhang G.Q."/>
            <person name="Zhang D."/>
            <person name="Liu X.D."/>
            <person name="Xu X.Y."/>
            <person name="Sun W.H."/>
            <person name="Yu X."/>
            <person name="Zhu X."/>
            <person name="Wang Z.W."/>
            <person name="Zhao X."/>
            <person name="Zhong W.Y."/>
            <person name="Chen H."/>
            <person name="Yin W.L."/>
            <person name="Huang T."/>
            <person name="Niu S.C."/>
            <person name="Liu Z.J."/>
        </authorList>
    </citation>
    <scope>NUCLEOTIDE SEQUENCE [LARGE SCALE GENOMIC DNA]</scope>
    <source>
        <strain evidence="4">Lindl</strain>
    </source>
</reference>
<dbReference type="InterPro" id="IPR013105">
    <property type="entry name" value="TPR_2"/>
</dbReference>
<dbReference type="InterPro" id="IPR011990">
    <property type="entry name" value="TPR-like_helical_dom_sf"/>
</dbReference>
<protein>
    <submittedName>
        <fullName evidence="4">Uncharacterized protein</fullName>
    </submittedName>
</protein>
<gene>
    <name evidence="4" type="ORF">IEQ34_014888</name>
</gene>
<dbReference type="Gene3D" id="3.40.30.10">
    <property type="entry name" value="Glutaredoxin"/>
    <property type="match status" value="1"/>
</dbReference>
<dbReference type="EMBL" id="JAGFBR010000013">
    <property type="protein sequence ID" value="KAH0456981.1"/>
    <property type="molecule type" value="Genomic_DNA"/>
</dbReference>
<dbReference type="InterPro" id="IPR036249">
    <property type="entry name" value="Thioredoxin-like_sf"/>
</dbReference>
<dbReference type="PROSITE" id="PS50005">
    <property type="entry name" value="TPR"/>
    <property type="match status" value="2"/>
</dbReference>
<dbReference type="SUPFAM" id="SSF52833">
    <property type="entry name" value="Thioredoxin-like"/>
    <property type="match status" value="1"/>
</dbReference>
<dbReference type="SUPFAM" id="SSF48452">
    <property type="entry name" value="TPR-like"/>
    <property type="match status" value="1"/>
</dbReference>
<evidence type="ECO:0000256" key="1">
    <source>
        <dbReference type="ARBA" id="ARBA00022737"/>
    </source>
</evidence>
<dbReference type="PANTHER" id="PTHR47682:SF1">
    <property type="entry name" value="TETRATRICOPEPTIDE REPEAT (TPR)-CONTAINING PROTEIN"/>
    <property type="match status" value="1"/>
</dbReference>
<dbReference type="SMART" id="SM00028">
    <property type="entry name" value="TPR"/>
    <property type="match status" value="2"/>
</dbReference>
<feature type="repeat" description="TPR" evidence="3">
    <location>
        <begin position="371"/>
        <end position="404"/>
    </location>
</feature>
<dbReference type="Gene3D" id="1.25.40.10">
    <property type="entry name" value="Tetratricopeptide repeat domain"/>
    <property type="match status" value="1"/>
</dbReference>
<sequence length="426" mass="46617">MESVLRHCYVMNPREFAEANNEGDDVFYYEYEYDVHWQSFERLAEVPDTDNDEEAGNDEDWKYSKILLLTALPKTLPCRTKEMEEITLFIKGAICEDHCLGRCLYIHGVPGTGKTMTVLTVLKNLRTEVDAGKMRPYCFVEVNGLKLSSPENIYRLNYSFPYPYDPASSSSLHPSVQFRDYAMPATLSGCGIPTTPPRLFSSLHQCCAAARSAEVTELRVCVNRSCGKQGSRETLEVLSSIAPHGVAIASCGCLGRCGAGPNLVVLPGGAIVSHCGTPARASRLLADICGDEFDPWRNLEVLSLRKKGESELEKGNASEALALLNQAIELNPSGGLQFIYKARSSAKLGMGDNDGALEDAKEVCKIAPYFPQAYICQGDALLAMGDLNAAEKAYATALDIDPSIRRSKSFKARVAKLKEKLLVAST</sequence>
<evidence type="ECO:0000256" key="2">
    <source>
        <dbReference type="ARBA" id="ARBA00022803"/>
    </source>
</evidence>
<dbReference type="Gene3D" id="3.40.50.300">
    <property type="entry name" value="P-loop containing nucleotide triphosphate hydrolases"/>
    <property type="match status" value="1"/>
</dbReference>
<dbReference type="CDD" id="cd02980">
    <property type="entry name" value="TRX_Fd_family"/>
    <property type="match status" value="1"/>
</dbReference>
<evidence type="ECO:0000313" key="5">
    <source>
        <dbReference type="Proteomes" id="UP000775213"/>
    </source>
</evidence>
<dbReference type="PANTHER" id="PTHR47682">
    <property type="entry name" value="TETRATRICOPEPTIDE REPEAT (TPR)-CONTAINING PROTEIN"/>
    <property type="match status" value="1"/>
</dbReference>
<proteinExistence type="predicted"/>
<keyword evidence="2 3" id="KW-0802">TPR repeat</keyword>
<dbReference type="Proteomes" id="UP000775213">
    <property type="component" value="Unassembled WGS sequence"/>
</dbReference>
<dbReference type="InterPro" id="IPR043151">
    <property type="entry name" value="BAH_sf"/>
</dbReference>
<name>A0AAV7GLE8_DENCH</name>